<evidence type="ECO:0000313" key="4">
    <source>
        <dbReference type="Proteomes" id="UP001520878"/>
    </source>
</evidence>
<name>A0ABS8GD77_9ALTE</name>
<protein>
    <submittedName>
        <fullName evidence="3">Acetyltransferase</fullName>
    </submittedName>
</protein>
<dbReference type="PANTHER" id="PTHR43300">
    <property type="entry name" value="ACETYLTRANSFERASE"/>
    <property type="match status" value="1"/>
</dbReference>
<dbReference type="NCBIfam" id="TIGR03570">
    <property type="entry name" value="NeuD_NnaD"/>
    <property type="match status" value="1"/>
</dbReference>
<dbReference type="RefSeq" id="WP_229163141.1">
    <property type="nucleotide sequence ID" value="NZ_JAJEWP010000011.1"/>
</dbReference>
<feature type="domain" description="PglD N-terminal" evidence="2">
    <location>
        <begin position="4"/>
        <end position="81"/>
    </location>
</feature>
<gene>
    <name evidence="3" type="ORF">LJ739_18920</name>
</gene>
<dbReference type="Pfam" id="PF17836">
    <property type="entry name" value="PglD_N"/>
    <property type="match status" value="1"/>
</dbReference>
<comment type="caution">
    <text evidence="3">The sequence shown here is derived from an EMBL/GenBank/DDBJ whole genome shotgun (WGS) entry which is preliminary data.</text>
</comment>
<evidence type="ECO:0000256" key="1">
    <source>
        <dbReference type="ARBA" id="ARBA00007274"/>
    </source>
</evidence>
<comment type="similarity">
    <text evidence="1">Belongs to the transferase hexapeptide repeat family.</text>
</comment>
<organism evidence="3 4">
    <name type="scientific">Fluctibacter halophilus</name>
    <dbReference type="NCBI Taxonomy" id="226011"/>
    <lineage>
        <taxon>Bacteria</taxon>
        <taxon>Pseudomonadati</taxon>
        <taxon>Pseudomonadota</taxon>
        <taxon>Gammaproteobacteria</taxon>
        <taxon>Alteromonadales</taxon>
        <taxon>Alteromonadaceae</taxon>
        <taxon>Fluctibacter</taxon>
    </lineage>
</organism>
<dbReference type="InterPro" id="IPR041561">
    <property type="entry name" value="PglD_N"/>
</dbReference>
<dbReference type="CDD" id="cd03360">
    <property type="entry name" value="LbH_AT_putative"/>
    <property type="match status" value="1"/>
</dbReference>
<dbReference type="InterPro" id="IPR020019">
    <property type="entry name" value="AcTrfase_PglD-like"/>
</dbReference>
<proteinExistence type="inferred from homology"/>
<reference evidence="3 4" key="1">
    <citation type="submission" date="2021-10" db="EMBL/GenBank/DDBJ databases">
        <title>Draft genome of Aestuariibacter halophilus JC2043.</title>
        <authorList>
            <person name="Emsley S.A."/>
            <person name="Pfannmuller K.M."/>
            <person name="Ushijima B."/>
            <person name="Saw J.H."/>
            <person name="Videau P."/>
        </authorList>
    </citation>
    <scope>NUCLEOTIDE SEQUENCE [LARGE SCALE GENOMIC DNA]</scope>
    <source>
        <strain evidence="3 4">JC2043</strain>
    </source>
</reference>
<dbReference type="InterPro" id="IPR011004">
    <property type="entry name" value="Trimer_LpxA-like_sf"/>
</dbReference>
<dbReference type="SUPFAM" id="SSF51161">
    <property type="entry name" value="Trimeric LpxA-like enzymes"/>
    <property type="match status" value="1"/>
</dbReference>
<dbReference type="Proteomes" id="UP001520878">
    <property type="component" value="Unassembled WGS sequence"/>
</dbReference>
<dbReference type="InterPro" id="IPR050179">
    <property type="entry name" value="Trans_hexapeptide_repeat"/>
</dbReference>
<sequence length="206" mass="21086">MTSLVIVGAGGHGKVVADCAQQTGRYDRIVFLDQGFPSHQRQGAWQVVGTPSAFANWQLPDTEFFVAIGNNAGRQQWHEMLKTGGASIATLVHPAATLSPYVTLGEGSLVMPGAVINADVSLGRGVIINTSASVDHDCNIGDFVHIAPGCHLAGNVQVGTLAFMGVGCSVIPGIKIGAQGVVGAGSTVIRDVNADCTVAGCPAKPL</sequence>
<dbReference type="PANTHER" id="PTHR43300:SF7">
    <property type="entry name" value="UDP-N-ACETYLBACILLOSAMINE N-ACETYLTRANSFERASE"/>
    <property type="match status" value="1"/>
</dbReference>
<keyword evidence="4" id="KW-1185">Reference proteome</keyword>
<evidence type="ECO:0000259" key="2">
    <source>
        <dbReference type="Pfam" id="PF17836"/>
    </source>
</evidence>
<dbReference type="Gene3D" id="2.160.10.10">
    <property type="entry name" value="Hexapeptide repeat proteins"/>
    <property type="match status" value="1"/>
</dbReference>
<dbReference type="EMBL" id="JAJEWP010000011">
    <property type="protein sequence ID" value="MCC2618333.1"/>
    <property type="molecule type" value="Genomic_DNA"/>
</dbReference>
<dbReference type="Gene3D" id="3.40.50.20">
    <property type="match status" value="1"/>
</dbReference>
<accession>A0ABS8GD77</accession>
<evidence type="ECO:0000313" key="3">
    <source>
        <dbReference type="EMBL" id="MCC2618333.1"/>
    </source>
</evidence>